<comment type="caution">
    <text evidence="2">The sequence shown here is derived from an EMBL/GenBank/DDBJ whole genome shotgun (WGS) entry which is preliminary data.</text>
</comment>
<evidence type="ECO:0000313" key="2">
    <source>
        <dbReference type="EMBL" id="TKR96212.1"/>
    </source>
</evidence>
<evidence type="ECO:0000256" key="1">
    <source>
        <dbReference type="SAM" id="Phobius"/>
    </source>
</evidence>
<keyword evidence="1" id="KW-0812">Transmembrane</keyword>
<dbReference type="AlphaFoldDB" id="A0A4U5PHV3"/>
<feature type="transmembrane region" description="Helical" evidence="1">
    <location>
        <begin position="18"/>
        <end position="36"/>
    </location>
</feature>
<sequence length="100" mass="11521">MVPNTQTGTALVSPDLEFYTKVIVILLASILFFQLFQWWSMPTPSCPYSEALVRLISQLKNPEIADLLRQKQSQEVQRSIGHLSEQLNELMSLMRVRDEL</sequence>
<keyword evidence="1" id="KW-1133">Transmembrane helix</keyword>
<accession>A0A4U5PHV3</accession>
<dbReference type="EMBL" id="AZBU02000002">
    <property type="protein sequence ID" value="TKR96212.1"/>
    <property type="molecule type" value="Genomic_DNA"/>
</dbReference>
<proteinExistence type="predicted"/>
<gene>
    <name evidence="2" type="ORF">L596_010265</name>
</gene>
<name>A0A4U5PHV3_STECR</name>
<evidence type="ECO:0000313" key="3">
    <source>
        <dbReference type="Proteomes" id="UP000298663"/>
    </source>
</evidence>
<organism evidence="2 3">
    <name type="scientific">Steinernema carpocapsae</name>
    <name type="common">Entomopathogenic nematode</name>
    <dbReference type="NCBI Taxonomy" id="34508"/>
    <lineage>
        <taxon>Eukaryota</taxon>
        <taxon>Metazoa</taxon>
        <taxon>Ecdysozoa</taxon>
        <taxon>Nematoda</taxon>
        <taxon>Chromadorea</taxon>
        <taxon>Rhabditida</taxon>
        <taxon>Tylenchina</taxon>
        <taxon>Panagrolaimomorpha</taxon>
        <taxon>Strongyloidoidea</taxon>
        <taxon>Steinernematidae</taxon>
        <taxon>Steinernema</taxon>
    </lineage>
</organism>
<reference evidence="2 3" key="1">
    <citation type="journal article" date="2015" name="Genome Biol.">
        <title>Comparative genomics of Steinernema reveals deeply conserved gene regulatory networks.</title>
        <authorList>
            <person name="Dillman A.R."/>
            <person name="Macchietto M."/>
            <person name="Porter C.F."/>
            <person name="Rogers A."/>
            <person name="Williams B."/>
            <person name="Antoshechkin I."/>
            <person name="Lee M.M."/>
            <person name="Goodwin Z."/>
            <person name="Lu X."/>
            <person name="Lewis E.E."/>
            <person name="Goodrich-Blair H."/>
            <person name="Stock S.P."/>
            <person name="Adams B.J."/>
            <person name="Sternberg P.W."/>
            <person name="Mortazavi A."/>
        </authorList>
    </citation>
    <scope>NUCLEOTIDE SEQUENCE [LARGE SCALE GENOMIC DNA]</scope>
    <source>
        <strain evidence="2 3">ALL</strain>
    </source>
</reference>
<keyword evidence="3" id="KW-1185">Reference proteome</keyword>
<reference evidence="2 3" key="2">
    <citation type="journal article" date="2019" name="G3 (Bethesda)">
        <title>Hybrid Assembly of the Genome of the Entomopathogenic Nematode Steinernema carpocapsae Identifies the X-Chromosome.</title>
        <authorList>
            <person name="Serra L."/>
            <person name="Macchietto M."/>
            <person name="Macias-Munoz A."/>
            <person name="McGill C.J."/>
            <person name="Rodriguez I.M."/>
            <person name="Rodriguez B."/>
            <person name="Murad R."/>
            <person name="Mortazavi A."/>
        </authorList>
    </citation>
    <scope>NUCLEOTIDE SEQUENCE [LARGE SCALE GENOMIC DNA]</scope>
    <source>
        <strain evidence="2 3">ALL</strain>
    </source>
</reference>
<keyword evidence="1" id="KW-0472">Membrane</keyword>
<protein>
    <submittedName>
        <fullName evidence="2">Uncharacterized protein</fullName>
    </submittedName>
</protein>
<dbReference type="Proteomes" id="UP000298663">
    <property type="component" value="Unassembled WGS sequence"/>
</dbReference>